<dbReference type="Proteomes" id="UP001354073">
    <property type="component" value="Unassembled WGS sequence"/>
</dbReference>
<sequence length="347" mass="39604">MIEFDAPWVFALVVLPYFVYRFLPPYREQKSALQVPFFERLLSVSGEEASEAASLLQRRRVQWALVIMSYLALVSALAKPVWLGEPIQQKKSAREIMVALDLSGSMSEKDFTDKQGTKHDRLTIAKQVLREFASRRQHDRLGLILFADAAYVQAPFTEDVETWQSLLREVQLGYAGFQTAFGDAIGLAISVFEQEQSEQRVLILLTDGDDTSSTMPPLKAAEIAAKYNVKIYTIAIGDPSTKGRYKMDLTTLDQVASMTGGRMFHAMSRQDLEQAYLAIEQMERQEFELLTHRPKHSLHHWVFGFSFITQLFALMLIILTRFIAGLRRKKNLQTIYQHAITGERQSE</sequence>
<proteinExistence type="predicted"/>
<name>A0ACC7RD91_9VIBR</name>
<dbReference type="EMBL" id="JAVHXJ020000050">
    <property type="protein sequence ID" value="MGI1898282.1"/>
    <property type="molecule type" value="Genomic_DNA"/>
</dbReference>
<reference evidence="1" key="1">
    <citation type="submission" date="2024-11" db="EMBL/GenBank/DDBJ databases">
        <title>Identification of new Vibrio campbellii strains harboring the pVA1 plasmid isolated from Penaeus vannamei postlarvae affected by outbreaks of acute hepatopancreatic necrosis disease (AHPND) in Mexico.</title>
        <authorList>
            <person name="Gomez-Gil B."/>
            <person name="Enciso-Ibarra J."/>
        </authorList>
    </citation>
    <scope>NUCLEOTIDE SEQUENCE</scope>
    <source>
        <strain evidence="1">M270204</strain>
    </source>
</reference>
<protein>
    <submittedName>
        <fullName evidence="1">VWA domain-containing protein</fullName>
    </submittedName>
</protein>
<evidence type="ECO:0000313" key="2">
    <source>
        <dbReference type="Proteomes" id="UP001354073"/>
    </source>
</evidence>
<organism evidence="1 2">
    <name type="scientific">Vibrio campbellii</name>
    <dbReference type="NCBI Taxonomy" id="680"/>
    <lineage>
        <taxon>Bacteria</taxon>
        <taxon>Pseudomonadati</taxon>
        <taxon>Pseudomonadota</taxon>
        <taxon>Gammaproteobacteria</taxon>
        <taxon>Vibrionales</taxon>
        <taxon>Vibrionaceae</taxon>
        <taxon>Vibrio</taxon>
    </lineage>
</organism>
<gene>
    <name evidence="1" type="ORF">REH74_012210</name>
</gene>
<accession>A0ACC7RD91</accession>
<comment type="caution">
    <text evidence="1">The sequence shown here is derived from an EMBL/GenBank/DDBJ whole genome shotgun (WGS) entry which is preliminary data.</text>
</comment>
<evidence type="ECO:0000313" key="1">
    <source>
        <dbReference type="EMBL" id="MGI1898282.1"/>
    </source>
</evidence>